<evidence type="ECO:0000256" key="1">
    <source>
        <dbReference type="ARBA" id="ARBA00004651"/>
    </source>
</evidence>
<dbReference type="GO" id="GO:0055085">
    <property type="term" value="P:transmembrane transport"/>
    <property type="evidence" value="ECO:0007669"/>
    <property type="project" value="InterPro"/>
</dbReference>
<protein>
    <submittedName>
        <fullName evidence="10">ABC transporter permease subunit</fullName>
    </submittedName>
</protein>
<reference evidence="10 11" key="1">
    <citation type="submission" date="2020-05" db="EMBL/GenBank/DDBJ databases">
        <title>Novel Mycoplasma species detected in Mirounga angustirostris (northern elephant seal) from the USA.</title>
        <authorList>
            <person name="Volokhov D.V."/>
        </authorList>
    </citation>
    <scope>NUCLEOTIDE SEQUENCE [LARGE SCALE GENOMIC DNA]</scope>
    <source>
        <strain evidence="10 11">Mirounga ES2806-NAS</strain>
    </source>
</reference>
<dbReference type="SUPFAM" id="SSF161098">
    <property type="entry name" value="MetI-like"/>
    <property type="match status" value="1"/>
</dbReference>
<dbReference type="KEGG" id="mmio:HLA92_03245"/>
<feature type="transmembrane region" description="Helical" evidence="8">
    <location>
        <begin position="21"/>
        <end position="42"/>
    </location>
</feature>
<dbReference type="PANTHER" id="PTHR42929">
    <property type="entry name" value="INNER MEMBRANE ABC TRANSPORTER PERMEASE PROTEIN YDCU-RELATED-RELATED"/>
    <property type="match status" value="1"/>
</dbReference>
<evidence type="ECO:0000256" key="8">
    <source>
        <dbReference type="RuleBase" id="RU363032"/>
    </source>
</evidence>
<dbReference type="GO" id="GO:0005886">
    <property type="term" value="C:plasma membrane"/>
    <property type="evidence" value="ECO:0007669"/>
    <property type="project" value="UniProtKB-SubCell"/>
</dbReference>
<feature type="transmembrane region" description="Helical" evidence="8">
    <location>
        <begin position="187"/>
        <end position="209"/>
    </location>
</feature>
<sequence length="278" mass="30989">MIEKIKNKLALNLRLSLILPYVIFSGLFIILPLILVIIKAFTPLNSSFNNWEIASSKTTWVIMWRSIWTGFVGGFLCVLIGFPYAYMISTSKSSVTKNIGLSLILSPLLIFTISKALSIRGLFSVIFDENSLNNEAFLILGIVYLYIPFVIMPLYQVLKNMPLNIIEASQDLGYGKFKTMLKVVIPYTLKAILGGFSLVFLITATSIILSDRLLPNGSQNQLIGNLINNFANASNPFDLANASTLVLITLLVLMSIYGIIYLIPILLNKYRYKGANNE</sequence>
<dbReference type="RefSeq" id="WP_171113493.1">
    <property type="nucleotide sequence ID" value="NZ_CP053097.1"/>
</dbReference>
<gene>
    <name evidence="10" type="ORF">HLA92_03245</name>
</gene>
<evidence type="ECO:0000259" key="9">
    <source>
        <dbReference type="PROSITE" id="PS50928"/>
    </source>
</evidence>
<dbReference type="Pfam" id="PF00528">
    <property type="entry name" value="BPD_transp_1"/>
    <property type="match status" value="1"/>
</dbReference>
<evidence type="ECO:0000256" key="2">
    <source>
        <dbReference type="ARBA" id="ARBA00007069"/>
    </source>
</evidence>
<keyword evidence="11" id="KW-1185">Reference proteome</keyword>
<feature type="transmembrane region" description="Helical" evidence="8">
    <location>
        <begin position="137"/>
        <end position="155"/>
    </location>
</feature>
<dbReference type="Gene3D" id="1.10.3720.10">
    <property type="entry name" value="MetI-like"/>
    <property type="match status" value="1"/>
</dbReference>
<dbReference type="PROSITE" id="PS50928">
    <property type="entry name" value="ABC_TM1"/>
    <property type="match status" value="1"/>
</dbReference>
<organism evidence="10 11">
    <name type="scientific">Mycoplasma miroungirhinis</name>
    <dbReference type="NCBI Taxonomy" id="754516"/>
    <lineage>
        <taxon>Bacteria</taxon>
        <taxon>Bacillati</taxon>
        <taxon>Mycoplasmatota</taxon>
        <taxon>Mollicutes</taxon>
        <taxon>Mycoplasmataceae</taxon>
        <taxon>Mycoplasma</taxon>
    </lineage>
</organism>
<evidence type="ECO:0000256" key="3">
    <source>
        <dbReference type="ARBA" id="ARBA00022448"/>
    </source>
</evidence>
<comment type="similarity">
    <text evidence="2">Belongs to the binding-protein-dependent transport system permease family. CysTW subfamily.</text>
</comment>
<evidence type="ECO:0000256" key="5">
    <source>
        <dbReference type="ARBA" id="ARBA00022692"/>
    </source>
</evidence>
<accession>A0A6M4JEC2</accession>
<dbReference type="PANTHER" id="PTHR42929:SF1">
    <property type="entry name" value="INNER MEMBRANE ABC TRANSPORTER PERMEASE PROTEIN YDCU-RELATED"/>
    <property type="match status" value="1"/>
</dbReference>
<dbReference type="AlphaFoldDB" id="A0A6M4JEC2"/>
<keyword evidence="7 8" id="KW-0472">Membrane</keyword>
<evidence type="ECO:0000313" key="10">
    <source>
        <dbReference type="EMBL" id="QJR44426.1"/>
    </source>
</evidence>
<keyword evidence="5 8" id="KW-0812">Transmembrane</keyword>
<feature type="transmembrane region" description="Helical" evidence="8">
    <location>
        <begin position="245"/>
        <end position="267"/>
    </location>
</feature>
<keyword evidence="3 8" id="KW-0813">Transport</keyword>
<feature type="transmembrane region" description="Helical" evidence="8">
    <location>
        <begin position="98"/>
        <end position="117"/>
    </location>
</feature>
<feature type="transmembrane region" description="Helical" evidence="8">
    <location>
        <begin position="62"/>
        <end position="86"/>
    </location>
</feature>
<dbReference type="Proteomes" id="UP000502118">
    <property type="component" value="Chromosome"/>
</dbReference>
<evidence type="ECO:0000256" key="7">
    <source>
        <dbReference type="ARBA" id="ARBA00023136"/>
    </source>
</evidence>
<proteinExistence type="inferred from homology"/>
<comment type="subcellular location">
    <subcellularLocation>
        <location evidence="1 8">Cell membrane</location>
        <topology evidence="1 8">Multi-pass membrane protein</topology>
    </subcellularLocation>
</comment>
<dbReference type="CDD" id="cd06261">
    <property type="entry name" value="TM_PBP2"/>
    <property type="match status" value="1"/>
</dbReference>
<keyword evidence="4" id="KW-1003">Cell membrane</keyword>
<dbReference type="InterPro" id="IPR000515">
    <property type="entry name" value="MetI-like"/>
</dbReference>
<evidence type="ECO:0000313" key="11">
    <source>
        <dbReference type="Proteomes" id="UP000502118"/>
    </source>
</evidence>
<dbReference type="EMBL" id="CP053097">
    <property type="protein sequence ID" value="QJR44426.1"/>
    <property type="molecule type" value="Genomic_DNA"/>
</dbReference>
<feature type="domain" description="ABC transmembrane type-1" evidence="9">
    <location>
        <begin position="63"/>
        <end position="258"/>
    </location>
</feature>
<keyword evidence="6 8" id="KW-1133">Transmembrane helix</keyword>
<name>A0A6M4JEC2_9MOLU</name>
<dbReference type="InterPro" id="IPR035906">
    <property type="entry name" value="MetI-like_sf"/>
</dbReference>
<evidence type="ECO:0000256" key="4">
    <source>
        <dbReference type="ARBA" id="ARBA00022475"/>
    </source>
</evidence>
<evidence type="ECO:0000256" key="6">
    <source>
        <dbReference type="ARBA" id="ARBA00022989"/>
    </source>
</evidence>